<sequence length="83" mass="9224">MEAACSRRAARRVLQVSGLFRNQMQTAVFVTVLAGFLEAQVLADVEQVKMRLGPTPPQCHGRLSNRPLYDGFGTRATHSQSRH</sequence>
<feature type="region of interest" description="Disordered" evidence="1">
    <location>
        <begin position="53"/>
        <end position="83"/>
    </location>
</feature>
<evidence type="ECO:0000256" key="1">
    <source>
        <dbReference type="SAM" id="MobiDB-lite"/>
    </source>
</evidence>
<reference evidence="3" key="1">
    <citation type="journal article" date="2019" name="Nat. Commun.">
        <title>Expansion of phycobilisome linker gene families in mesophilic red algae.</title>
        <authorList>
            <person name="Lee J."/>
            <person name="Kim D."/>
            <person name="Bhattacharya D."/>
            <person name="Yoon H.S."/>
        </authorList>
    </citation>
    <scope>NUCLEOTIDE SEQUENCE [LARGE SCALE GENOMIC DNA]</scope>
    <source>
        <strain evidence="3">CCMP 1328</strain>
    </source>
</reference>
<evidence type="ECO:0000313" key="3">
    <source>
        <dbReference type="Proteomes" id="UP000324585"/>
    </source>
</evidence>
<accession>A0A5J4YJC9</accession>
<keyword evidence="3" id="KW-1185">Reference proteome</keyword>
<proteinExistence type="predicted"/>
<comment type="caution">
    <text evidence="2">The sequence shown here is derived from an EMBL/GenBank/DDBJ whole genome shotgun (WGS) entry which is preliminary data.</text>
</comment>
<evidence type="ECO:0000313" key="2">
    <source>
        <dbReference type="EMBL" id="KAA8491162.1"/>
    </source>
</evidence>
<dbReference type="EMBL" id="VRMN01000015">
    <property type="protein sequence ID" value="KAA8491162.1"/>
    <property type="molecule type" value="Genomic_DNA"/>
</dbReference>
<organism evidence="2 3">
    <name type="scientific">Porphyridium purpureum</name>
    <name type="common">Red alga</name>
    <name type="synonym">Porphyridium cruentum</name>
    <dbReference type="NCBI Taxonomy" id="35688"/>
    <lineage>
        <taxon>Eukaryota</taxon>
        <taxon>Rhodophyta</taxon>
        <taxon>Bangiophyceae</taxon>
        <taxon>Porphyridiales</taxon>
        <taxon>Porphyridiaceae</taxon>
        <taxon>Porphyridium</taxon>
    </lineage>
</organism>
<protein>
    <submittedName>
        <fullName evidence="2">Uncharacterized protein</fullName>
    </submittedName>
</protein>
<gene>
    <name evidence="2" type="ORF">FVE85_9457</name>
</gene>
<name>A0A5J4YJC9_PORPP</name>
<dbReference type="Proteomes" id="UP000324585">
    <property type="component" value="Unassembled WGS sequence"/>
</dbReference>
<dbReference type="AlphaFoldDB" id="A0A5J4YJC9"/>